<comment type="caution">
    <text evidence="7">Lacks conserved residue(s) required for the propagation of feature annotation.</text>
</comment>
<feature type="binding site" evidence="7">
    <location>
        <position position="14"/>
    </location>
    <ligand>
        <name>ATP</name>
        <dbReference type="ChEBI" id="CHEBI:30616"/>
    </ligand>
</feature>
<feature type="binding site" evidence="7">
    <location>
        <position position="134"/>
    </location>
    <ligand>
        <name>sn-glycerol 3-phosphate</name>
        <dbReference type="ChEBI" id="CHEBI:57597"/>
    </ligand>
</feature>
<protein>
    <recommendedName>
        <fullName evidence="7">Glycerol kinase</fullName>
        <ecNumber evidence="7">2.7.1.30</ecNumber>
    </recommendedName>
    <alternativeName>
        <fullName evidence="7">ATP:glycerol 3-phosphotransferase</fullName>
    </alternativeName>
    <alternativeName>
        <fullName evidence="7">Glycerokinase</fullName>
        <shortName evidence="7">GK</shortName>
    </alternativeName>
</protein>
<feature type="binding site" evidence="7">
    <location>
        <position position="408"/>
    </location>
    <ligand>
        <name>ATP</name>
        <dbReference type="ChEBI" id="CHEBI:30616"/>
    </ligand>
</feature>
<feature type="binding site" evidence="7">
    <location>
        <position position="12"/>
    </location>
    <ligand>
        <name>ATP</name>
        <dbReference type="ChEBI" id="CHEBI:30616"/>
    </ligand>
</feature>
<feature type="binding site" evidence="7">
    <location>
        <position position="408"/>
    </location>
    <ligand>
        <name>ADP</name>
        <dbReference type="ChEBI" id="CHEBI:456216"/>
    </ligand>
</feature>
<organism evidence="10 11">
    <name type="scientific">Paraglaciecola algarum</name>
    <dbReference type="NCBI Taxonomy" id="3050085"/>
    <lineage>
        <taxon>Bacteria</taxon>
        <taxon>Pseudomonadati</taxon>
        <taxon>Pseudomonadota</taxon>
        <taxon>Gammaproteobacteria</taxon>
        <taxon>Alteromonadales</taxon>
        <taxon>Alteromonadaceae</taxon>
        <taxon>Paraglaciecola</taxon>
    </lineage>
</organism>
<keyword evidence="5 7" id="KW-0319">Glycerol metabolism</keyword>
<keyword evidence="2 7" id="KW-0808">Transferase</keyword>
<comment type="pathway">
    <text evidence="7">Polyol metabolism; glycerol degradation via glycerol kinase pathway; sn-glycerol 3-phosphate from glycerol: step 1/1.</text>
</comment>
<evidence type="ECO:0000313" key="11">
    <source>
        <dbReference type="Proteomes" id="UP001521137"/>
    </source>
</evidence>
<feature type="binding site" evidence="7">
    <location>
        <position position="82"/>
    </location>
    <ligand>
        <name>sn-glycerol 3-phosphate</name>
        <dbReference type="ChEBI" id="CHEBI:57597"/>
    </ligand>
</feature>
<evidence type="ECO:0000256" key="3">
    <source>
        <dbReference type="ARBA" id="ARBA00022741"/>
    </source>
</evidence>
<feature type="binding site" evidence="7">
    <location>
        <position position="134"/>
    </location>
    <ligand>
        <name>glycerol</name>
        <dbReference type="ChEBI" id="CHEBI:17754"/>
    </ligand>
</feature>
<comment type="activity regulation">
    <text evidence="7">Inhibited by fructose 1,6-bisphosphate (FBP).</text>
</comment>
<dbReference type="InterPro" id="IPR018484">
    <property type="entry name" value="FGGY_N"/>
</dbReference>
<proteinExistence type="inferred from homology"/>
<gene>
    <name evidence="7 10" type="primary">glpK</name>
    <name evidence="10" type="ORF">L0668_03300</name>
</gene>
<dbReference type="NCBIfam" id="TIGR01311">
    <property type="entry name" value="glycerol_kin"/>
    <property type="match status" value="1"/>
</dbReference>
<dbReference type="EC" id="2.7.1.30" evidence="7"/>
<feature type="binding site" evidence="7">
    <location>
        <position position="83"/>
    </location>
    <ligand>
        <name>glycerol</name>
        <dbReference type="ChEBI" id="CHEBI:17754"/>
    </ligand>
</feature>
<evidence type="ECO:0000256" key="2">
    <source>
        <dbReference type="ARBA" id="ARBA00022679"/>
    </source>
</evidence>
<dbReference type="PIRSF" id="PIRSF000538">
    <property type="entry name" value="GlpK"/>
    <property type="match status" value="1"/>
</dbReference>
<keyword evidence="3 7" id="KW-0547">Nucleotide-binding</keyword>
<feature type="binding site" evidence="7">
    <location>
        <position position="82"/>
    </location>
    <ligand>
        <name>glycerol</name>
        <dbReference type="ChEBI" id="CHEBI:17754"/>
    </ligand>
</feature>
<dbReference type="Gene3D" id="3.30.420.40">
    <property type="match status" value="2"/>
</dbReference>
<feature type="binding site" evidence="7">
    <location>
        <position position="312"/>
    </location>
    <ligand>
        <name>ATP</name>
        <dbReference type="ChEBI" id="CHEBI:30616"/>
    </ligand>
</feature>
<dbReference type="PROSITE" id="PS00933">
    <property type="entry name" value="FGGY_KINASES_1"/>
    <property type="match status" value="1"/>
</dbReference>
<feature type="binding site" evidence="7">
    <location>
        <position position="308"/>
    </location>
    <ligand>
        <name>ADP</name>
        <dbReference type="ChEBI" id="CHEBI:456216"/>
    </ligand>
</feature>
<dbReference type="InterPro" id="IPR018483">
    <property type="entry name" value="Carb_kinase_FGGY_CS"/>
</dbReference>
<keyword evidence="11" id="KW-1185">Reference proteome</keyword>
<reference evidence="10 11" key="1">
    <citation type="submission" date="2022-01" db="EMBL/GenBank/DDBJ databases">
        <title>Paraglaciecola sp. G1-23.</title>
        <authorList>
            <person name="Jin M.S."/>
            <person name="Han D.M."/>
            <person name="Kim H.M."/>
            <person name="Jeon C.O."/>
        </authorList>
    </citation>
    <scope>NUCLEOTIDE SEQUENCE [LARGE SCALE GENOMIC DNA]</scope>
    <source>
        <strain evidence="10 11">G1-23</strain>
    </source>
</reference>
<dbReference type="Proteomes" id="UP001521137">
    <property type="component" value="Unassembled WGS sequence"/>
</dbReference>
<evidence type="ECO:0000259" key="9">
    <source>
        <dbReference type="Pfam" id="PF02782"/>
    </source>
</evidence>
<dbReference type="PANTHER" id="PTHR10196">
    <property type="entry name" value="SUGAR KINASE"/>
    <property type="match status" value="1"/>
</dbReference>
<dbReference type="InterPro" id="IPR005999">
    <property type="entry name" value="Glycerol_kin"/>
</dbReference>
<feature type="domain" description="Carbohydrate kinase FGGY C-terminal" evidence="9">
    <location>
        <begin position="261"/>
        <end position="445"/>
    </location>
</feature>
<comment type="catalytic activity">
    <reaction evidence="7">
        <text>glycerol + ATP = sn-glycerol 3-phosphate + ADP + H(+)</text>
        <dbReference type="Rhea" id="RHEA:21644"/>
        <dbReference type="ChEBI" id="CHEBI:15378"/>
        <dbReference type="ChEBI" id="CHEBI:17754"/>
        <dbReference type="ChEBI" id="CHEBI:30616"/>
        <dbReference type="ChEBI" id="CHEBI:57597"/>
        <dbReference type="ChEBI" id="CHEBI:456216"/>
        <dbReference type="EC" id="2.7.1.30"/>
    </reaction>
</comment>
<dbReference type="InterPro" id="IPR043129">
    <property type="entry name" value="ATPase_NBD"/>
</dbReference>
<feature type="binding site" evidence="7">
    <location>
        <position position="243"/>
    </location>
    <ligand>
        <name>glycerol</name>
        <dbReference type="ChEBI" id="CHEBI:17754"/>
    </ligand>
</feature>
<evidence type="ECO:0000256" key="5">
    <source>
        <dbReference type="ARBA" id="ARBA00022798"/>
    </source>
</evidence>
<dbReference type="Pfam" id="PF00370">
    <property type="entry name" value="FGGY_N"/>
    <property type="match status" value="1"/>
</dbReference>
<feature type="binding site" evidence="7">
    <location>
        <position position="244"/>
    </location>
    <ligand>
        <name>glycerol</name>
        <dbReference type="ChEBI" id="CHEBI:17754"/>
    </ligand>
</feature>
<accession>A0ABS9D2I6</accession>
<evidence type="ECO:0000313" key="10">
    <source>
        <dbReference type="EMBL" id="MCF2947118.1"/>
    </source>
</evidence>
<feature type="binding site" evidence="7">
    <location>
        <position position="83"/>
    </location>
    <ligand>
        <name>sn-glycerol 3-phosphate</name>
        <dbReference type="ChEBI" id="CHEBI:57597"/>
    </ligand>
</feature>
<dbReference type="SUPFAM" id="SSF53067">
    <property type="entry name" value="Actin-like ATPase domain"/>
    <property type="match status" value="2"/>
</dbReference>
<dbReference type="InterPro" id="IPR000577">
    <property type="entry name" value="Carb_kinase_FGGY"/>
</dbReference>
<feature type="binding site" evidence="7">
    <location>
        <position position="243"/>
    </location>
    <ligand>
        <name>sn-glycerol 3-phosphate</name>
        <dbReference type="ChEBI" id="CHEBI:57597"/>
    </ligand>
</feature>
<feature type="binding site" evidence="7">
    <location>
        <position position="265"/>
    </location>
    <ligand>
        <name>ADP</name>
        <dbReference type="ChEBI" id="CHEBI:456216"/>
    </ligand>
</feature>
<dbReference type="HAMAP" id="MF_00186">
    <property type="entry name" value="Glycerol_kin"/>
    <property type="match status" value="1"/>
</dbReference>
<feature type="binding site" evidence="7">
    <location>
        <position position="308"/>
    </location>
    <ligand>
        <name>ATP</name>
        <dbReference type="ChEBI" id="CHEBI:30616"/>
    </ligand>
</feature>
<feature type="binding site" evidence="7">
    <location>
        <position position="12"/>
    </location>
    <ligand>
        <name>sn-glycerol 3-phosphate</name>
        <dbReference type="ChEBI" id="CHEBI:57597"/>
    </ligand>
</feature>
<comment type="function">
    <text evidence="7">Key enzyme in the regulation of glycerol uptake and metabolism. Catalyzes the phosphorylation of glycerol to yield sn-glycerol 3-phosphate.</text>
</comment>
<evidence type="ECO:0000256" key="6">
    <source>
        <dbReference type="ARBA" id="ARBA00022840"/>
    </source>
</evidence>
<dbReference type="NCBIfam" id="NF000756">
    <property type="entry name" value="PRK00047.1"/>
    <property type="match status" value="1"/>
</dbReference>
<feature type="domain" description="Carbohydrate kinase FGGY N-terminal" evidence="8">
    <location>
        <begin position="4"/>
        <end position="250"/>
    </location>
</feature>
<name>A0ABS9D2I6_9ALTE</name>
<sequence>MSGYFLSIDQGTTSSRAILFDQAGKLVACEQQEFSQYFPQEAWVEHKPEDIWCSVYHTCQAVLNIQNLAPDNILGIGITNQRETTVIWNKFTGKTIYNAIVWQDRRTSEYCDSISTSENQELISQKTGLLIDPYFSASKIRWILENVAGAKKQAQNGELAFGTIDTYLLWKLTGGKQHATDATNASRTMLFNIHTQTWDHVLLNLFNIPLSMLPEVKNSADDFGTTEMSIFGKSIPICAVAGDQHAALIGQACFKPGMTKSTYGTGCFVMQNTGNKPLKSKNKLLTTVAYRLEGEVTYAIEGSIFMAGATVQWLRDKLKIISDASECDEIAGDIRLNHGVFLVPAFTGLGAPYWDPKARAAILGLNRDSGIQHIVAAALQAVAYQTKDLQLAMAKDGLKPHTLRVDGGMANSDWTMAFLANILNVMVERPQVVETTALGVAYLTGLQLGIYKSTQDIANLWQNNKTFTPSISHQLQEDLYQAWLNAVAKVRHSPNH</sequence>
<dbReference type="GO" id="GO:0004370">
    <property type="term" value="F:glycerol kinase activity"/>
    <property type="evidence" value="ECO:0007669"/>
    <property type="project" value="UniProtKB-EC"/>
</dbReference>
<feature type="binding site" evidence="7">
    <location>
        <position position="16"/>
    </location>
    <ligand>
        <name>ADP</name>
        <dbReference type="ChEBI" id="CHEBI:456216"/>
    </ligand>
</feature>
<evidence type="ECO:0000256" key="1">
    <source>
        <dbReference type="ARBA" id="ARBA00009156"/>
    </source>
</evidence>
<feature type="binding site" evidence="7">
    <location>
        <position position="12"/>
    </location>
    <ligand>
        <name>ADP</name>
        <dbReference type="ChEBI" id="CHEBI:456216"/>
    </ligand>
</feature>
<comment type="caution">
    <text evidence="10">The sequence shown here is derived from an EMBL/GenBank/DDBJ whole genome shotgun (WGS) entry which is preliminary data.</text>
</comment>
<keyword evidence="6 7" id="KW-0067">ATP-binding</keyword>
<dbReference type="CDD" id="cd07786">
    <property type="entry name" value="FGGY_EcGK_like"/>
    <property type="match status" value="1"/>
</dbReference>
<dbReference type="EMBL" id="JAKGAS010000001">
    <property type="protein sequence ID" value="MCF2947118.1"/>
    <property type="molecule type" value="Genomic_DNA"/>
</dbReference>
<feature type="binding site" evidence="7">
    <location>
        <position position="13"/>
    </location>
    <ligand>
        <name>ATP</name>
        <dbReference type="ChEBI" id="CHEBI:30616"/>
    </ligand>
</feature>
<feature type="binding site" evidence="7">
    <location>
        <position position="265"/>
    </location>
    <ligand>
        <name>ATP</name>
        <dbReference type="ChEBI" id="CHEBI:30616"/>
    </ligand>
</feature>
<dbReference type="InterPro" id="IPR018485">
    <property type="entry name" value="FGGY_C"/>
</dbReference>
<dbReference type="PANTHER" id="PTHR10196:SF78">
    <property type="entry name" value="GLYCEROL KINASE"/>
    <property type="match status" value="1"/>
</dbReference>
<evidence type="ECO:0000259" key="8">
    <source>
        <dbReference type="Pfam" id="PF00370"/>
    </source>
</evidence>
<evidence type="ECO:0000256" key="4">
    <source>
        <dbReference type="ARBA" id="ARBA00022777"/>
    </source>
</evidence>
<evidence type="ECO:0000256" key="7">
    <source>
        <dbReference type="HAMAP-Rule" id="MF_00186"/>
    </source>
</evidence>
<comment type="similarity">
    <text evidence="1 7">Belongs to the FGGY kinase family.</text>
</comment>
<dbReference type="RefSeq" id="WP_235310630.1">
    <property type="nucleotide sequence ID" value="NZ_JAKGAS010000001.1"/>
</dbReference>
<keyword evidence="4 7" id="KW-0418">Kinase</keyword>
<dbReference type="Pfam" id="PF02782">
    <property type="entry name" value="FGGY_C"/>
    <property type="match status" value="1"/>
</dbReference>